<evidence type="ECO:0000256" key="1">
    <source>
        <dbReference type="ARBA" id="ARBA00004196"/>
    </source>
</evidence>
<dbReference type="InterPro" id="IPR050465">
    <property type="entry name" value="UPF0194_transport"/>
</dbReference>
<dbReference type="GO" id="GO:0022857">
    <property type="term" value="F:transmembrane transporter activity"/>
    <property type="evidence" value="ECO:0007669"/>
    <property type="project" value="InterPro"/>
</dbReference>
<gene>
    <name evidence="5" type="ORF">G01um101477_276</name>
</gene>
<evidence type="ECO:0000313" key="6">
    <source>
        <dbReference type="Proteomes" id="UP000319613"/>
    </source>
</evidence>
<sequence>MKEFIKRRKYWIIGGVILLALIIWRANSGNGPKYTVAYTVAKQDVKQTVLATGTITSQSNLNLSFKNGGILSKINVKVGDKVRKGQVLAMLDQRDASASLNQANAAVLSAQANYQKVKSGASQPEIAVAQASVDAAEVTYKNAQNTYTATQSQQKSLVASAQGAILNAGLQAVVESGSTTVSATVTGTYTGTEQGRYRVVLGTSGSGLRYNLSGIEGYYSEFQRGVPAKIGNKGLYITIGTTGTLNAGDSWIIDVPNTQSSTYITASNSYQSALQTQNQALVTAQNAVDSARVALTQAQANLNLKQSLARPEDLAAADAQVKTAQAQLQAAQNQYSNNIITSPIDGTVTSVDLKLGENVAPQKAVIVVLDQSSLHVESNISESSIALLQSGQKIDMTMDAFGPDRHFTGEVLSIDPASTVLSGVINYRVISSIPQDVDIKPGMTVNLVILVNEKTQVLAVPNRLVKSNSHRYVTVLENGNIKETEVTIGLSGDAYTEIISGLSGGEEIVTSIEPKK</sequence>
<dbReference type="Gene3D" id="2.40.30.170">
    <property type="match status" value="1"/>
</dbReference>
<evidence type="ECO:0000256" key="3">
    <source>
        <dbReference type="ARBA" id="ARBA00023054"/>
    </source>
</evidence>
<dbReference type="PANTHER" id="PTHR32347">
    <property type="entry name" value="EFFLUX SYSTEM COMPONENT YKNX-RELATED"/>
    <property type="match status" value="1"/>
</dbReference>
<evidence type="ECO:0000259" key="4">
    <source>
        <dbReference type="Pfam" id="PF25917"/>
    </source>
</evidence>
<dbReference type="Pfam" id="PF25917">
    <property type="entry name" value="BSH_RND"/>
    <property type="match status" value="1"/>
</dbReference>
<dbReference type="PANTHER" id="PTHR32347:SF23">
    <property type="entry name" value="BLL5650 PROTEIN"/>
    <property type="match status" value="1"/>
</dbReference>
<dbReference type="GO" id="GO:0016020">
    <property type="term" value="C:membrane"/>
    <property type="evidence" value="ECO:0007669"/>
    <property type="project" value="InterPro"/>
</dbReference>
<feature type="domain" description="Multidrug resistance protein MdtA-like barrel-sandwich hybrid" evidence="4">
    <location>
        <begin position="68"/>
        <end position="369"/>
    </location>
</feature>
<comment type="similarity">
    <text evidence="2">Belongs to the membrane fusion protein (MFP) (TC 8.A.1) family.</text>
</comment>
<evidence type="ECO:0000256" key="2">
    <source>
        <dbReference type="ARBA" id="ARBA00009477"/>
    </source>
</evidence>
<evidence type="ECO:0000313" key="5">
    <source>
        <dbReference type="EMBL" id="TSC65960.1"/>
    </source>
</evidence>
<dbReference type="InterPro" id="IPR006143">
    <property type="entry name" value="RND_pump_MFP"/>
</dbReference>
<dbReference type="PRINTS" id="PR01490">
    <property type="entry name" value="RTXTOXIND"/>
</dbReference>
<name>A0A554JCF8_9BACT</name>
<organism evidence="5 6">
    <name type="scientific">Candidatus Doudnabacteria bacterium Gr01-1014_77</name>
    <dbReference type="NCBI Taxonomy" id="2017133"/>
    <lineage>
        <taxon>Bacteria</taxon>
        <taxon>Candidatus Doudnaibacteriota</taxon>
    </lineage>
</organism>
<reference evidence="5 6" key="1">
    <citation type="submission" date="2017-07" db="EMBL/GenBank/DDBJ databases">
        <title>Mechanisms for carbon and nitrogen cycling indicate functional differentiation within the Candidate Phyla Radiation.</title>
        <authorList>
            <person name="Danczak R.E."/>
            <person name="Johnston M.D."/>
            <person name="Kenah C."/>
            <person name="Slattery M."/>
            <person name="Wrighton K.C."/>
            <person name="Wilkins M.J."/>
        </authorList>
    </citation>
    <scope>NUCLEOTIDE SEQUENCE [LARGE SCALE GENOMIC DNA]</scope>
    <source>
        <strain evidence="5">Gr01-1014_77</strain>
    </source>
</reference>
<dbReference type="SUPFAM" id="SSF111369">
    <property type="entry name" value="HlyD-like secretion proteins"/>
    <property type="match status" value="2"/>
</dbReference>
<dbReference type="Proteomes" id="UP000319613">
    <property type="component" value="Unassembled WGS sequence"/>
</dbReference>
<dbReference type="GO" id="GO:0030313">
    <property type="term" value="C:cell envelope"/>
    <property type="evidence" value="ECO:0007669"/>
    <property type="project" value="UniProtKB-SubCell"/>
</dbReference>
<dbReference type="InterPro" id="IPR058625">
    <property type="entry name" value="MdtA-like_BSH"/>
</dbReference>
<dbReference type="EMBL" id="VMFF01000020">
    <property type="protein sequence ID" value="TSC65960.1"/>
    <property type="molecule type" value="Genomic_DNA"/>
</dbReference>
<protein>
    <submittedName>
        <fullName evidence="5">Secretion protein HlyD</fullName>
    </submittedName>
</protein>
<proteinExistence type="inferred from homology"/>
<dbReference type="Gene3D" id="6.20.50.140">
    <property type="match status" value="1"/>
</dbReference>
<accession>A0A554JCF8</accession>
<dbReference type="Gene3D" id="1.10.287.470">
    <property type="entry name" value="Helix hairpin bin"/>
    <property type="match status" value="1"/>
</dbReference>
<dbReference type="NCBIfam" id="TIGR01730">
    <property type="entry name" value="RND_mfp"/>
    <property type="match status" value="1"/>
</dbReference>
<dbReference type="AlphaFoldDB" id="A0A554JCF8"/>
<comment type="caution">
    <text evidence="5">The sequence shown here is derived from an EMBL/GenBank/DDBJ whole genome shotgun (WGS) entry which is preliminary data.</text>
</comment>
<keyword evidence="3" id="KW-0175">Coiled coil</keyword>
<dbReference type="Gene3D" id="2.40.50.100">
    <property type="match status" value="2"/>
</dbReference>
<comment type="subcellular location">
    <subcellularLocation>
        <location evidence="1">Cell envelope</location>
    </subcellularLocation>
</comment>